<dbReference type="PANTHER" id="PTHR31644:SF4">
    <property type="entry name" value="ZN(II)2CYS6 TRANSCRIPTION FACTOR (EUROFUNG)"/>
    <property type="match status" value="1"/>
</dbReference>
<feature type="region of interest" description="Disordered" evidence="1">
    <location>
        <begin position="1"/>
        <end position="50"/>
    </location>
</feature>
<dbReference type="PANTHER" id="PTHR31644">
    <property type="entry name" value="TRANSCRIPTIONAL ACTIVATOR ARO80-RELATED"/>
    <property type="match status" value="1"/>
</dbReference>
<protein>
    <submittedName>
        <fullName evidence="2">C6 transcription factor</fullName>
    </submittedName>
</protein>
<gene>
    <name evidence="2" type="ORF">PHISCL_08434</name>
</gene>
<feature type="compositionally biased region" description="Polar residues" evidence="1">
    <location>
        <begin position="22"/>
        <end position="36"/>
    </location>
</feature>
<dbReference type="GO" id="GO:0000981">
    <property type="term" value="F:DNA-binding transcription factor activity, RNA polymerase II-specific"/>
    <property type="evidence" value="ECO:0007669"/>
    <property type="project" value="TreeGrafter"/>
</dbReference>
<accession>A0A3A2ZD48</accession>
<dbReference type="STRING" id="2070753.A0A3A2ZD48"/>
<dbReference type="EMBL" id="MVGC01000433">
    <property type="protein sequence ID" value="RJE19227.1"/>
    <property type="molecule type" value="Genomic_DNA"/>
</dbReference>
<dbReference type="GO" id="GO:0009074">
    <property type="term" value="P:aromatic amino acid family catabolic process"/>
    <property type="evidence" value="ECO:0007669"/>
    <property type="project" value="TreeGrafter"/>
</dbReference>
<dbReference type="AlphaFoldDB" id="A0A3A2ZD48"/>
<feature type="compositionally biased region" description="Basic and acidic residues" evidence="1">
    <location>
        <begin position="1"/>
        <end position="21"/>
    </location>
</feature>
<keyword evidence="3" id="KW-1185">Reference proteome</keyword>
<reference evidence="3" key="1">
    <citation type="submission" date="2017-02" db="EMBL/GenBank/DDBJ databases">
        <authorList>
            <person name="Tafer H."/>
            <person name="Lopandic K."/>
        </authorList>
    </citation>
    <scope>NUCLEOTIDE SEQUENCE [LARGE SCALE GENOMIC DNA]</scope>
    <source>
        <strain evidence="3">CBS 366.77</strain>
    </source>
</reference>
<dbReference type="CDD" id="cd12148">
    <property type="entry name" value="fungal_TF_MHR"/>
    <property type="match status" value="1"/>
</dbReference>
<evidence type="ECO:0000256" key="1">
    <source>
        <dbReference type="SAM" id="MobiDB-lite"/>
    </source>
</evidence>
<name>A0A3A2ZD48_9EURO</name>
<evidence type="ECO:0000313" key="3">
    <source>
        <dbReference type="Proteomes" id="UP000266188"/>
    </source>
</evidence>
<dbReference type="OrthoDB" id="2262349at2759"/>
<dbReference type="InterPro" id="IPR052780">
    <property type="entry name" value="AAA_Catabolism_Regulators"/>
</dbReference>
<dbReference type="GO" id="GO:0005634">
    <property type="term" value="C:nucleus"/>
    <property type="evidence" value="ECO:0007669"/>
    <property type="project" value="TreeGrafter"/>
</dbReference>
<sequence>MTEGRHLDRSELGINAQHDESPSQNGAQRSESQRSVPNPGHPVHGRESLKGISTTVLEKNIASGKDALDILFDAAAQEKETPKSTADTVPSNMLLSHLQPLFNSCSENDVRKIWSGCRFVKGGWLTAHEAVTLIDLFFQNMAPRSPIVTDFFSSHHTHYWLLTQEPVLCCTMLMISSRYHTLPGPSGASRASFIHYRLWQHCQHLILRIVLGQEKLSKAKTRHLGTIEALLLLSEWYPRALHFPPESDGWDSDLMYTVPTQRDPPPTEERPMRDRWWEDVVEPTRRLDRMSWMLVSTALALAHELGVFDSSDCVGLTNSYASGIGAGDYIQHLTLRRKRIPWLLYVISGMISFRLGCTSLIPSNFEMPSLDSILPIDSQWANLMLFWAELTTLTQNIREKSLPRNRRDDRRHIDFENIEYWKTQLAMWKENHQETGDAHYDNIIQVEYEYLRVFANSLGVQGIVERVLLDTRPQGTIDSTFVSRARQINFSRNEYDYIEEVIDGACAILTRIVLLSQSMEIQFLPSRIFLRMINSSIFLLKALALGVRRSKLQESLRLLDQAIDALKSGQLEDVHLVSAYASLLETHVSRLRQTFISCDQAEEETDQSAQDAQWDSSMRDWCNHIHHPDWLSLPLDPLMAPFGSWNNVPMDLGLGWESSDLDFIWNLPP</sequence>
<dbReference type="GO" id="GO:0045944">
    <property type="term" value="P:positive regulation of transcription by RNA polymerase II"/>
    <property type="evidence" value="ECO:0007669"/>
    <property type="project" value="TreeGrafter"/>
</dbReference>
<organism evidence="2 3">
    <name type="scientific">Aspergillus sclerotialis</name>
    <dbReference type="NCBI Taxonomy" id="2070753"/>
    <lineage>
        <taxon>Eukaryota</taxon>
        <taxon>Fungi</taxon>
        <taxon>Dikarya</taxon>
        <taxon>Ascomycota</taxon>
        <taxon>Pezizomycotina</taxon>
        <taxon>Eurotiomycetes</taxon>
        <taxon>Eurotiomycetidae</taxon>
        <taxon>Eurotiales</taxon>
        <taxon>Aspergillaceae</taxon>
        <taxon>Aspergillus</taxon>
        <taxon>Aspergillus subgen. Polypaecilum</taxon>
    </lineage>
</organism>
<dbReference type="Proteomes" id="UP000266188">
    <property type="component" value="Unassembled WGS sequence"/>
</dbReference>
<comment type="caution">
    <text evidence="2">The sequence shown here is derived from an EMBL/GenBank/DDBJ whole genome shotgun (WGS) entry which is preliminary data.</text>
</comment>
<proteinExistence type="predicted"/>
<evidence type="ECO:0000313" key="2">
    <source>
        <dbReference type="EMBL" id="RJE19227.1"/>
    </source>
</evidence>